<dbReference type="InterPro" id="IPR011009">
    <property type="entry name" value="Kinase-like_dom_sf"/>
</dbReference>
<feature type="region of interest" description="Disordered" evidence="1">
    <location>
        <begin position="1"/>
        <end position="21"/>
    </location>
</feature>
<reference evidence="3 4" key="2">
    <citation type="journal article" date="2022" name="Arch. Microbiol.">
        <title>Rhodococcus pseudokoreensis sp. nov. isolated from the rhizosphere of young M26 apple rootstocks.</title>
        <authorList>
            <person name="Kampfer P."/>
            <person name="Glaeser S.P."/>
            <person name="Blom J."/>
            <person name="Wolf J."/>
            <person name="Benning S."/>
            <person name="Schloter M."/>
            <person name="Neumann-Schaal M."/>
        </authorList>
    </citation>
    <scope>NUCLEOTIDE SEQUENCE [LARGE SCALE GENOMIC DNA]</scope>
    <source>
        <strain evidence="3 4">R79</strain>
    </source>
</reference>
<dbReference type="PANTHER" id="PTHR47829:SF1">
    <property type="entry name" value="HAD FAMILY PHOSPHATASE"/>
    <property type="match status" value="1"/>
</dbReference>
<dbReference type="Gene3D" id="3.90.1200.10">
    <property type="match status" value="1"/>
</dbReference>
<keyword evidence="4" id="KW-1185">Reference proteome</keyword>
<dbReference type="EMBL" id="CP070619">
    <property type="protein sequence ID" value="QSE90666.1"/>
    <property type="molecule type" value="Genomic_DNA"/>
</dbReference>
<dbReference type="RefSeq" id="WP_206007092.1">
    <property type="nucleotide sequence ID" value="NZ_CP070619.1"/>
</dbReference>
<proteinExistence type="predicted"/>
<evidence type="ECO:0000259" key="2">
    <source>
        <dbReference type="Pfam" id="PF01636"/>
    </source>
</evidence>
<dbReference type="PROSITE" id="PS00108">
    <property type="entry name" value="PROTEIN_KINASE_ST"/>
    <property type="match status" value="1"/>
</dbReference>
<dbReference type="CDD" id="cd05154">
    <property type="entry name" value="ACAD10_11_N-like"/>
    <property type="match status" value="1"/>
</dbReference>
<dbReference type="Gene3D" id="3.30.200.20">
    <property type="entry name" value="Phosphorylase Kinase, domain 1"/>
    <property type="match status" value="1"/>
</dbReference>
<dbReference type="Pfam" id="PF01636">
    <property type="entry name" value="APH"/>
    <property type="match status" value="1"/>
</dbReference>
<protein>
    <submittedName>
        <fullName evidence="3">Phosphotransferase family protein</fullName>
    </submittedName>
</protein>
<sequence>MNPTADVHTRQEYGSSADSGDGLGAGRIREWLADAETRPVGEELRTRLIAGGRSNPTYELSDGDRAWILRRPPVGHVLPTAHDMSREYRALTALYGSAVPVPRTVGLCEDTALIGAPFYVMDKLDGITLRTAEDTGRLTPTQRAALAETMVQTLAALHEVDPADVGLDDWGRPDGYLERQLRRWQRQWESSATAPRPEVDELQARLAASVPESRYPGIVHGDFKIDNLMVAADDPTHILGVLDWEMSTLGDTLTDLGILCSFWDQQGEFHNPITAGATALPGFPSRDELVHAYVQARGIDVPDIDWYLVFADFKIAVILEGIHARHTQGHTAGDDFTGIGDMVGPLLNRALDRASHSSVPGLAG</sequence>
<name>A0A974ZUB5_9NOCA</name>
<dbReference type="SUPFAM" id="SSF56112">
    <property type="entry name" value="Protein kinase-like (PK-like)"/>
    <property type="match status" value="1"/>
</dbReference>
<dbReference type="Proteomes" id="UP000662986">
    <property type="component" value="Chromosome"/>
</dbReference>
<organism evidence="3 4">
    <name type="scientific">Rhodococcus pseudokoreensis</name>
    <dbReference type="NCBI Taxonomy" id="2811421"/>
    <lineage>
        <taxon>Bacteria</taxon>
        <taxon>Bacillati</taxon>
        <taxon>Actinomycetota</taxon>
        <taxon>Actinomycetes</taxon>
        <taxon>Mycobacteriales</taxon>
        <taxon>Nocardiaceae</taxon>
        <taxon>Rhodococcus</taxon>
    </lineage>
</organism>
<gene>
    <name evidence="3" type="ORF">JWS13_19590</name>
</gene>
<feature type="domain" description="Aminoglycoside phosphotransferase" evidence="2">
    <location>
        <begin position="47"/>
        <end position="286"/>
    </location>
</feature>
<evidence type="ECO:0000256" key="1">
    <source>
        <dbReference type="SAM" id="MobiDB-lite"/>
    </source>
</evidence>
<dbReference type="InterPro" id="IPR002575">
    <property type="entry name" value="Aminoglycoside_PTrfase"/>
</dbReference>
<evidence type="ECO:0000313" key="4">
    <source>
        <dbReference type="Proteomes" id="UP000662986"/>
    </source>
</evidence>
<accession>A0A974ZUB5</accession>
<evidence type="ECO:0000313" key="3">
    <source>
        <dbReference type="EMBL" id="QSE90666.1"/>
    </source>
</evidence>
<reference evidence="3 4" key="1">
    <citation type="journal article" date="2021" name="Microbiol. Resour. Announc.">
        <title>Complete Genome Sequences of Two Rhodococcus sp. Strains with Large and Linear Chromosomes, Isolated from Apple Rhizosphere.</title>
        <authorList>
            <person name="Benning S."/>
            <person name="Brugnone N."/>
            <person name="Siani R."/>
            <person name="Kublik S."/>
            <person name="Schloter M."/>
            <person name="Rad V."/>
        </authorList>
    </citation>
    <scope>NUCLEOTIDE SEQUENCE [LARGE SCALE GENOMIC DNA]</scope>
    <source>
        <strain evidence="3 4">R79</strain>
    </source>
</reference>
<dbReference type="InterPro" id="IPR052898">
    <property type="entry name" value="ACAD10-like"/>
</dbReference>
<dbReference type="InterPro" id="IPR008271">
    <property type="entry name" value="Ser/Thr_kinase_AS"/>
</dbReference>
<dbReference type="PANTHER" id="PTHR47829">
    <property type="entry name" value="HYDROLASE, PUTATIVE (AFU_ORTHOLOGUE AFUA_1G12880)-RELATED"/>
    <property type="match status" value="1"/>
</dbReference>
<dbReference type="InterPro" id="IPR041726">
    <property type="entry name" value="ACAD10_11_N"/>
</dbReference>